<comment type="catalytic activity">
    <reaction evidence="1 11">
        <text>AMP + diphosphate = 5-phospho-alpha-D-ribose 1-diphosphate + adenine</text>
        <dbReference type="Rhea" id="RHEA:16609"/>
        <dbReference type="ChEBI" id="CHEBI:16708"/>
        <dbReference type="ChEBI" id="CHEBI:33019"/>
        <dbReference type="ChEBI" id="CHEBI:58017"/>
        <dbReference type="ChEBI" id="CHEBI:456215"/>
        <dbReference type="EC" id="2.4.2.7"/>
    </reaction>
</comment>
<evidence type="ECO:0000256" key="10">
    <source>
        <dbReference type="ARBA" id="ARBA00022726"/>
    </source>
</evidence>
<protein>
    <recommendedName>
        <fullName evidence="6 11">Adenine phosphoribosyltransferase</fullName>
        <shortName evidence="11">APRT</shortName>
        <ecNumber evidence="6 11">2.4.2.7</ecNumber>
    </recommendedName>
</protein>
<dbReference type="PANTHER" id="PTHR32315">
    <property type="entry name" value="ADENINE PHOSPHORIBOSYLTRANSFERASE"/>
    <property type="match status" value="1"/>
</dbReference>
<keyword evidence="10 11" id="KW-0660">Purine salvage</keyword>
<dbReference type="GO" id="GO:0006166">
    <property type="term" value="P:purine ribonucleoside salvage"/>
    <property type="evidence" value="ECO:0007669"/>
    <property type="project" value="UniProtKB-UniRule"/>
</dbReference>
<keyword evidence="9 11" id="KW-0808">Transferase</keyword>
<dbReference type="CDD" id="cd06223">
    <property type="entry name" value="PRTases_typeI"/>
    <property type="match status" value="1"/>
</dbReference>
<dbReference type="UniPathway" id="UPA00588">
    <property type="reaction ID" value="UER00646"/>
</dbReference>
<evidence type="ECO:0000256" key="8">
    <source>
        <dbReference type="ARBA" id="ARBA00022676"/>
    </source>
</evidence>
<comment type="function">
    <text evidence="2 11">Catalyzes a salvage reaction resulting in the formation of AMP, that is energically less costly than de novo synthesis.</text>
</comment>
<reference evidence="13 14" key="1">
    <citation type="submission" date="2017-11" db="EMBL/GenBank/DDBJ databases">
        <title>Genome sequence of Entomoplasma lucivorax PIPN-2 (ATCC 49196).</title>
        <authorList>
            <person name="Lo W.-S."/>
            <person name="Gasparich G.E."/>
            <person name="Kuo C.-H."/>
        </authorList>
    </citation>
    <scope>NUCLEOTIDE SEQUENCE [LARGE SCALE GENOMIC DNA]</scope>
    <source>
        <strain evidence="13 14">PIPN-2</strain>
    </source>
</reference>
<keyword evidence="14" id="KW-1185">Reference proteome</keyword>
<dbReference type="EMBL" id="PHNE01000004">
    <property type="protein sequence ID" value="PPE05188.1"/>
    <property type="molecule type" value="Genomic_DNA"/>
</dbReference>
<dbReference type="AlphaFoldDB" id="A0A2S5RD06"/>
<evidence type="ECO:0000256" key="9">
    <source>
        <dbReference type="ARBA" id="ARBA00022679"/>
    </source>
</evidence>
<dbReference type="GO" id="GO:0003999">
    <property type="term" value="F:adenine phosphoribosyltransferase activity"/>
    <property type="evidence" value="ECO:0007669"/>
    <property type="project" value="UniProtKB-UniRule"/>
</dbReference>
<dbReference type="RefSeq" id="WP_211227797.1">
    <property type="nucleotide sequence ID" value="NZ_PHNE01000004.1"/>
</dbReference>
<dbReference type="GO" id="GO:0006168">
    <property type="term" value="P:adenine salvage"/>
    <property type="evidence" value="ECO:0007669"/>
    <property type="project" value="InterPro"/>
</dbReference>
<sequence>MIDIKKYILDVEDFPQQGINFKDITPILNHPAVFQEVIDRMAAFVLECQADVIIAPEARGFLFASAIAYQTHKKFVLIRKPGKLPRATHHVSYDLEYGSNILEMHQDDIQANEKVVIIDDILATGGTIEAIVKLVELSHGQVVGLSVVGDLTTLHSPNLLKGLSFQALVKY</sequence>
<evidence type="ECO:0000256" key="5">
    <source>
        <dbReference type="ARBA" id="ARBA00008391"/>
    </source>
</evidence>
<name>A0A2S5RD06_9MOLU</name>
<dbReference type="HAMAP" id="MF_00004">
    <property type="entry name" value="Aden_phosphoribosyltr"/>
    <property type="match status" value="1"/>
</dbReference>
<dbReference type="GO" id="GO:0005737">
    <property type="term" value="C:cytoplasm"/>
    <property type="evidence" value="ECO:0007669"/>
    <property type="project" value="UniProtKB-SubCell"/>
</dbReference>
<comment type="pathway">
    <text evidence="4 11">Purine metabolism; AMP biosynthesis via salvage pathway; AMP from adenine: step 1/1.</text>
</comment>
<dbReference type="GO" id="GO:0002055">
    <property type="term" value="F:adenine binding"/>
    <property type="evidence" value="ECO:0007669"/>
    <property type="project" value="TreeGrafter"/>
</dbReference>
<gene>
    <name evidence="11 13" type="primary">apt</name>
    <name evidence="13" type="ORF">ELUCI_v1c07240</name>
</gene>
<dbReference type="EC" id="2.4.2.7" evidence="6 11"/>
<dbReference type="InterPro" id="IPR005764">
    <property type="entry name" value="Ade_phspho_trans"/>
</dbReference>
<comment type="subunit">
    <text evidence="11">Homodimer.</text>
</comment>
<evidence type="ECO:0000256" key="2">
    <source>
        <dbReference type="ARBA" id="ARBA00003968"/>
    </source>
</evidence>
<dbReference type="InterPro" id="IPR050054">
    <property type="entry name" value="UPRTase/APRTase"/>
</dbReference>
<dbReference type="Pfam" id="PF00156">
    <property type="entry name" value="Pribosyltran"/>
    <property type="match status" value="1"/>
</dbReference>
<dbReference type="InterPro" id="IPR000836">
    <property type="entry name" value="PRTase_dom"/>
</dbReference>
<dbReference type="STRING" id="1399797.GCA_000518285_01787"/>
<accession>A0A2S5RD06</accession>
<dbReference type="SUPFAM" id="SSF53271">
    <property type="entry name" value="PRTase-like"/>
    <property type="match status" value="1"/>
</dbReference>
<dbReference type="FunFam" id="3.40.50.2020:FF:000021">
    <property type="entry name" value="Adenine phosphoribosyltransferase"/>
    <property type="match status" value="1"/>
</dbReference>
<dbReference type="NCBIfam" id="NF002636">
    <property type="entry name" value="PRK02304.1-5"/>
    <property type="match status" value="1"/>
</dbReference>
<dbReference type="InterPro" id="IPR029057">
    <property type="entry name" value="PRTase-like"/>
</dbReference>
<dbReference type="Gene3D" id="3.40.50.2020">
    <property type="match status" value="1"/>
</dbReference>
<keyword evidence="7 11" id="KW-0963">Cytoplasm</keyword>
<evidence type="ECO:0000256" key="6">
    <source>
        <dbReference type="ARBA" id="ARBA00011893"/>
    </source>
</evidence>
<evidence type="ECO:0000256" key="1">
    <source>
        <dbReference type="ARBA" id="ARBA00000868"/>
    </source>
</evidence>
<keyword evidence="8 11" id="KW-0328">Glycosyltransferase</keyword>
<comment type="caution">
    <text evidence="13">The sequence shown here is derived from an EMBL/GenBank/DDBJ whole genome shotgun (WGS) entry which is preliminary data.</text>
</comment>
<evidence type="ECO:0000259" key="12">
    <source>
        <dbReference type="Pfam" id="PF00156"/>
    </source>
</evidence>
<evidence type="ECO:0000256" key="11">
    <source>
        <dbReference type="HAMAP-Rule" id="MF_00004"/>
    </source>
</evidence>
<dbReference type="GO" id="GO:0016208">
    <property type="term" value="F:AMP binding"/>
    <property type="evidence" value="ECO:0007669"/>
    <property type="project" value="TreeGrafter"/>
</dbReference>
<evidence type="ECO:0000256" key="7">
    <source>
        <dbReference type="ARBA" id="ARBA00022490"/>
    </source>
</evidence>
<dbReference type="GO" id="GO:0044209">
    <property type="term" value="P:AMP salvage"/>
    <property type="evidence" value="ECO:0007669"/>
    <property type="project" value="UniProtKB-UniRule"/>
</dbReference>
<evidence type="ECO:0000313" key="14">
    <source>
        <dbReference type="Proteomes" id="UP000237865"/>
    </source>
</evidence>
<dbReference type="NCBIfam" id="TIGR01090">
    <property type="entry name" value="apt"/>
    <property type="match status" value="1"/>
</dbReference>
<organism evidence="13 14">
    <name type="scientific">Williamsoniiplasma lucivorax</name>
    <dbReference type="NCBI Taxonomy" id="209274"/>
    <lineage>
        <taxon>Bacteria</taxon>
        <taxon>Bacillati</taxon>
        <taxon>Mycoplasmatota</taxon>
        <taxon>Mollicutes</taxon>
        <taxon>Entomoplasmatales</taxon>
        <taxon>Williamsoniiplasma</taxon>
    </lineage>
</organism>
<dbReference type="Proteomes" id="UP000237865">
    <property type="component" value="Unassembled WGS sequence"/>
</dbReference>
<comment type="similarity">
    <text evidence="5 11">Belongs to the purine/pyrimidine phosphoribosyltransferase family.</text>
</comment>
<proteinExistence type="inferred from homology"/>
<comment type="subcellular location">
    <subcellularLocation>
        <location evidence="3 11">Cytoplasm</location>
    </subcellularLocation>
</comment>
<feature type="domain" description="Phosphoribosyltransferase" evidence="12">
    <location>
        <begin position="27"/>
        <end position="147"/>
    </location>
</feature>
<evidence type="ECO:0000256" key="3">
    <source>
        <dbReference type="ARBA" id="ARBA00004496"/>
    </source>
</evidence>
<evidence type="ECO:0000256" key="4">
    <source>
        <dbReference type="ARBA" id="ARBA00004659"/>
    </source>
</evidence>
<dbReference type="PANTHER" id="PTHR32315:SF3">
    <property type="entry name" value="ADENINE PHOSPHORIBOSYLTRANSFERASE"/>
    <property type="match status" value="1"/>
</dbReference>
<evidence type="ECO:0000313" key="13">
    <source>
        <dbReference type="EMBL" id="PPE05188.1"/>
    </source>
</evidence>